<sequence>MRHVTGSLLYLLTRFLISCFPTASRCGRKASKSNLFSSSSAKPSEKNSNRMKPRPTGLSTPS</sequence>
<feature type="signal peptide" evidence="2">
    <location>
        <begin position="1"/>
        <end position="19"/>
    </location>
</feature>
<keyword evidence="2" id="KW-0732">Signal</keyword>
<evidence type="ECO:0000313" key="3">
    <source>
        <dbReference type="EMBL" id="AAM20684.1"/>
    </source>
</evidence>
<dbReference type="EMBL" id="AY099833">
    <property type="protein sequence ID" value="AAM20684.1"/>
    <property type="molecule type" value="mRNA"/>
</dbReference>
<organism evidence="3">
    <name type="scientific">Arabidopsis thaliana</name>
    <name type="common">Mouse-ear cress</name>
    <dbReference type="NCBI Taxonomy" id="3702"/>
    <lineage>
        <taxon>Eukaryota</taxon>
        <taxon>Viridiplantae</taxon>
        <taxon>Streptophyta</taxon>
        <taxon>Embryophyta</taxon>
        <taxon>Tracheophyta</taxon>
        <taxon>Spermatophyta</taxon>
        <taxon>Magnoliopsida</taxon>
        <taxon>eudicotyledons</taxon>
        <taxon>Gunneridae</taxon>
        <taxon>Pentapetalae</taxon>
        <taxon>rosids</taxon>
        <taxon>malvids</taxon>
        <taxon>Brassicales</taxon>
        <taxon>Brassicaceae</taxon>
        <taxon>Camelineae</taxon>
        <taxon>Arabidopsis</taxon>
    </lineage>
</organism>
<dbReference type="GO" id="GO:0016740">
    <property type="term" value="F:transferase activity"/>
    <property type="evidence" value="ECO:0007669"/>
    <property type="project" value="UniProtKB-KW"/>
</dbReference>
<proteinExistence type="evidence at transcript level"/>
<evidence type="ECO:0000256" key="1">
    <source>
        <dbReference type="SAM" id="MobiDB-lite"/>
    </source>
</evidence>
<name>Q8LPG7_ARATH</name>
<gene>
    <name evidence="3" type="ordered locus">At4g15490</name>
</gene>
<accession>Q8LPG7</accession>
<protein>
    <submittedName>
        <fullName evidence="3">Indole-3-acetate beta-glucosyltransferase-like protein</fullName>
    </submittedName>
</protein>
<dbReference type="AlphaFoldDB" id="Q8LPG7"/>
<reference evidence="3" key="1">
    <citation type="submission" date="2002-04" db="EMBL/GenBank/DDBJ databases">
        <authorList>
            <person name="Nguyen M."/>
            <person name="Karlin-Neumann G."/>
            <person name="Southwick A."/>
            <person name="Lam B."/>
            <person name="Miranda M."/>
            <person name="Palm C.J."/>
            <person name="Bowser L."/>
            <person name="Jones T."/>
            <person name="Banh J."/>
            <person name="Carninci P."/>
            <person name="Chen H."/>
            <person name="Cheuk R."/>
            <person name="Chung M.K."/>
            <person name="Hayashizaki Y."/>
            <person name="Ishida J."/>
            <person name="Kamiya A."/>
            <person name="Kawai J."/>
            <person name="Kim C."/>
            <person name="Lin J."/>
            <person name="Liu S.X."/>
            <person name="Narusaka M."/>
            <person name="Pham P.K."/>
            <person name="Sakano H."/>
            <person name="Sakurai T."/>
            <person name="Satou M."/>
            <person name="Seki M."/>
            <person name="Shinn P."/>
            <person name="Yamada K."/>
            <person name="Shinozaki K."/>
            <person name="Ecker J."/>
            <person name="Theologis A."/>
            <person name="Davis R.W."/>
        </authorList>
    </citation>
    <scope>NUCLEOTIDE SEQUENCE</scope>
</reference>
<evidence type="ECO:0000256" key="2">
    <source>
        <dbReference type="SAM" id="SignalP"/>
    </source>
</evidence>
<keyword evidence="3" id="KW-0808">Transferase</keyword>
<feature type="compositionally biased region" description="Low complexity" evidence="1">
    <location>
        <begin position="32"/>
        <end position="42"/>
    </location>
</feature>
<feature type="chain" id="PRO_5004310184" evidence="2">
    <location>
        <begin position="20"/>
        <end position="62"/>
    </location>
</feature>
<feature type="region of interest" description="Disordered" evidence="1">
    <location>
        <begin position="27"/>
        <end position="62"/>
    </location>
</feature>